<evidence type="ECO:0000313" key="2">
    <source>
        <dbReference type="EMBL" id="WOF22644.1"/>
    </source>
</evidence>
<organism evidence="2 3">
    <name type="scientific">Microbacterium betulae</name>
    <dbReference type="NCBI Taxonomy" id="2981139"/>
    <lineage>
        <taxon>Bacteria</taxon>
        <taxon>Bacillati</taxon>
        <taxon>Actinomycetota</taxon>
        <taxon>Actinomycetes</taxon>
        <taxon>Micrococcales</taxon>
        <taxon>Microbacteriaceae</taxon>
        <taxon>Microbacterium</taxon>
    </lineage>
</organism>
<keyword evidence="3" id="KW-1185">Reference proteome</keyword>
<dbReference type="RefSeq" id="WP_317139115.1">
    <property type="nucleotide sequence ID" value="NZ_CP118157.1"/>
</dbReference>
<evidence type="ECO:0000313" key="3">
    <source>
        <dbReference type="Proteomes" id="UP001305498"/>
    </source>
</evidence>
<accession>A0AA97FIG8</accession>
<sequence>MPQARAEAEFQLARSLLAHDGPRSATVAGAAARRFRTVGSEAWAVRAEAIRLRALLAHAKPGVRLSRTIDEVEAVVTELSRRGFRSDVRALRFARDAARSRSADPPARIARVRQDDSLEVRVLASEARAARSSALGRDADAQRHAAAGLAELSTWQSSFGSLEMLASVAMHGAGVIHEGVSAAVRTRRPDAVFRWSEHARHFAQQVSPVRPPHDPELAEDLAQLRMLRTELQTSDWASDARVASLRRRVSERQWVGTAGAEGPPHASLDELRAVLDGETALVTFLYSRETLTCLVVPPPSSGPPAILDLPWREIRPRIDGLRADLEASATTRAGAGVRFLGTTKRSGLAARLVQQALDARLAELSRLLVERAMAVAGDPRRVVITAPGALRGMPWTMLPALRGRAVTLARSASRWVSQRDDEVSLRNAGFVVGPGIARGIEEAQTAASAWELEAERLSPGTGASVACVLDGDRAKVDGVTALAEEVDVLHVIAHGRHAAEAPMLSGFELADGPLFGYDIDLIQRPPTVVVLSACELGRSSVRWGEEAVGMTRAWLHAGTRCVIAAPVTVADDVACELLGAMHEGLAARLPPAEALALAVQDTGVVAPFLAHGAGF</sequence>
<dbReference type="EMBL" id="CP118157">
    <property type="protein sequence ID" value="WOF22644.1"/>
    <property type="molecule type" value="Genomic_DNA"/>
</dbReference>
<proteinExistence type="predicted"/>
<feature type="domain" description="CHAT" evidence="1">
    <location>
        <begin position="363"/>
        <end position="599"/>
    </location>
</feature>
<reference evidence="2 3" key="1">
    <citation type="submission" date="2023-02" db="EMBL/GenBank/DDBJ databases">
        <title>Microbacterium betulae sp. nov., isolated from birch wood.</title>
        <authorList>
            <person name="Pasciak M."/>
            <person name="Pawlik K.J."/>
            <person name="Martynowski D."/>
            <person name="Laczmanski L."/>
            <person name="Ciekot J."/>
            <person name="Szponar B."/>
            <person name="Wojcik-Fatla A."/>
            <person name="Mackiewicz B."/>
            <person name="Farian E."/>
            <person name="Cholewa G."/>
            <person name="Cholewa A."/>
            <person name="Dutkiewicz J."/>
        </authorList>
    </citation>
    <scope>NUCLEOTIDE SEQUENCE [LARGE SCALE GENOMIC DNA]</scope>
    <source>
        <strain evidence="2 3">AB</strain>
    </source>
</reference>
<name>A0AA97FIG8_9MICO</name>
<dbReference type="Pfam" id="PF12770">
    <property type="entry name" value="CHAT"/>
    <property type="match status" value="1"/>
</dbReference>
<dbReference type="Proteomes" id="UP001305498">
    <property type="component" value="Chromosome"/>
</dbReference>
<evidence type="ECO:0000259" key="1">
    <source>
        <dbReference type="Pfam" id="PF12770"/>
    </source>
</evidence>
<dbReference type="InterPro" id="IPR024983">
    <property type="entry name" value="CHAT_dom"/>
</dbReference>
<dbReference type="KEGG" id="mbet:N8K70_14795"/>
<protein>
    <submittedName>
        <fullName evidence="2">CHAT domain-containing protein</fullName>
    </submittedName>
</protein>
<gene>
    <name evidence="2" type="ORF">N8K70_14795</name>
</gene>
<dbReference type="AlphaFoldDB" id="A0AA97FIG8"/>